<gene>
    <name evidence="1" type="ORF">DPMN_097343</name>
</gene>
<dbReference type="Proteomes" id="UP000828390">
    <property type="component" value="Unassembled WGS sequence"/>
</dbReference>
<keyword evidence="2" id="KW-1185">Reference proteome</keyword>
<dbReference type="EMBL" id="JAIWYP010000003">
    <property type="protein sequence ID" value="KAH3854794.1"/>
    <property type="molecule type" value="Genomic_DNA"/>
</dbReference>
<evidence type="ECO:0000313" key="1">
    <source>
        <dbReference type="EMBL" id="KAH3854794.1"/>
    </source>
</evidence>
<name>A0A9D4LBM0_DREPO</name>
<reference evidence="1" key="2">
    <citation type="submission" date="2020-11" db="EMBL/GenBank/DDBJ databases">
        <authorList>
            <person name="McCartney M.A."/>
            <person name="Auch B."/>
            <person name="Kono T."/>
            <person name="Mallez S."/>
            <person name="Becker A."/>
            <person name="Gohl D.M."/>
            <person name="Silverstein K.A.T."/>
            <person name="Koren S."/>
            <person name="Bechman K.B."/>
            <person name="Herman A."/>
            <person name="Abrahante J.E."/>
            <person name="Garbe J."/>
        </authorList>
    </citation>
    <scope>NUCLEOTIDE SEQUENCE</scope>
    <source>
        <strain evidence="1">Duluth1</strain>
        <tissue evidence="1">Whole animal</tissue>
    </source>
</reference>
<reference evidence="1" key="1">
    <citation type="journal article" date="2019" name="bioRxiv">
        <title>The Genome of the Zebra Mussel, Dreissena polymorpha: A Resource for Invasive Species Research.</title>
        <authorList>
            <person name="McCartney M.A."/>
            <person name="Auch B."/>
            <person name="Kono T."/>
            <person name="Mallez S."/>
            <person name="Zhang Y."/>
            <person name="Obille A."/>
            <person name="Becker A."/>
            <person name="Abrahante J.E."/>
            <person name="Garbe J."/>
            <person name="Badalamenti J.P."/>
            <person name="Herman A."/>
            <person name="Mangelson H."/>
            <person name="Liachko I."/>
            <person name="Sullivan S."/>
            <person name="Sone E.D."/>
            <person name="Koren S."/>
            <person name="Silverstein K.A.T."/>
            <person name="Beckman K.B."/>
            <person name="Gohl D.M."/>
        </authorList>
    </citation>
    <scope>NUCLEOTIDE SEQUENCE</scope>
    <source>
        <strain evidence="1">Duluth1</strain>
        <tissue evidence="1">Whole animal</tissue>
    </source>
</reference>
<comment type="caution">
    <text evidence="1">The sequence shown here is derived from an EMBL/GenBank/DDBJ whole genome shotgun (WGS) entry which is preliminary data.</text>
</comment>
<organism evidence="1 2">
    <name type="scientific">Dreissena polymorpha</name>
    <name type="common">Zebra mussel</name>
    <name type="synonym">Mytilus polymorpha</name>
    <dbReference type="NCBI Taxonomy" id="45954"/>
    <lineage>
        <taxon>Eukaryota</taxon>
        <taxon>Metazoa</taxon>
        <taxon>Spiralia</taxon>
        <taxon>Lophotrochozoa</taxon>
        <taxon>Mollusca</taxon>
        <taxon>Bivalvia</taxon>
        <taxon>Autobranchia</taxon>
        <taxon>Heteroconchia</taxon>
        <taxon>Euheterodonta</taxon>
        <taxon>Imparidentia</taxon>
        <taxon>Neoheterodontei</taxon>
        <taxon>Myida</taxon>
        <taxon>Dreissenoidea</taxon>
        <taxon>Dreissenidae</taxon>
        <taxon>Dreissena</taxon>
    </lineage>
</organism>
<accession>A0A9D4LBM0</accession>
<protein>
    <submittedName>
        <fullName evidence="1">Uncharacterized protein</fullName>
    </submittedName>
</protein>
<sequence>MSKNVPPPGGHVFHPTRAIFELLQEIIWTNLLTKFHVDWTINELTRKNALPPRDHVFQQTTSIFELIQDIITKNILTKFHDEWTINVTKSVNKKNAPPLFHEDQTINVASRVLTRYIAIHCNMRKNAAPPGGHILQPTGNIFELVQDIWTNLLTKFHDDQTINEKCPAAIFQLIQVMIGTNLLNKFHEDGTINVASRLLTRHMLMRHDGQKAITKAHHEYIVPR</sequence>
<evidence type="ECO:0000313" key="2">
    <source>
        <dbReference type="Proteomes" id="UP000828390"/>
    </source>
</evidence>
<proteinExistence type="predicted"/>
<dbReference type="AlphaFoldDB" id="A0A9D4LBM0"/>